<evidence type="ECO:0000313" key="1">
    <source>
        <dbReference type="EMBL" id="APA05420.1"/>
    </source>
</evidence>
<dbReference type="VEuPathDB" id="FungiDB:sscle_01g001900"/>
<protein>
    <recommendedName>
        <fullName evidence="3">BTB domain-containing protein</fullName>
    </recommendedName>
</protein>
<dbReference type="EMBL" id="CP017814">
    <property type="protein sequence ID" value="APA05420.1"/>
    <property type="molecule type" value="Genomic_DNA"/>
</dbReference>
<reference evidence="2" key="1">
    <citation type="journal article" date="2017" name="Genome Biol. Evol.">
        <title>The complete genome sequence of the phytopathogenic fungus Sclerotinia sclerotiorum reveals insights into the genome architecture of broad host range pathogens.</title>
        <authorList>
            <person name="Derbyshire M."/>
            <person name="Denton-Giles M."/>
            <person name="Hegedus D."/>
            <person name="Seifbarghy S."/>
            <person name="Rollins J."/>
            <person name="van Kan J."/>
            <person name="Seidl M.F."/>
            <person name="Faino L."/>
            <person name="Mbengue M."/>
            <person name="Navaud O."/>
            <person name="Raffaele S."/>
            <person name="Hammond-Kosack K."/>
            <person name="Heard S."/>
            <person name="Oliver R."/>
        </authorList>
    </citation>
    <scope>NUCLEOTIDE SEQUENCE [LARGE SCALE GENOMIC DNA]</scope>
    <source>
        <strain evidence="2">ATCC 18683 / 1980 / Ss-1</strain>
    </source>
</reference>
<dbReference type="Proteomes" id="UP000177798">
    <property type="component" value="Chromosome 1"/>
</dbReference>
<gene>
    <name evidence="1" type="ORF">sscle_01g001900</name>
</gene>
<sequence>MDFSQRLEKKIKINVGTDSYHVHEYLLHKDMNFCGTLRNGALEINESPEMFGTFVQWLYTRQFLKEPKLKVALELWIFGGKITCQKLQNFTMNFIRDYHYDLNQYMGVEDLRYVFAATKDDIEENHLKAFCVALLHHQNNQQSSVVADILLKVPDAIDPYLLHDSDCNYYRKRVFSDPRYRTEDNNCRFHNHSDDEDLYLVCDSEPYVL</sequence>
<proteinExistence type="predicted"/>
<dbReference type="AlphaFoldDB" id="A0A1D9PRY8"/>
<dbReference type="OrthoDB" id="194443at2759"/>
<name>A0A1D9PRY8_SCLS1</name>
<accession>A0A1D9PRY8</accession>
<organism evidence="1 2">
    <name type="scientific">Sclerotinia sclerotiorum (strain ATCC 18683 / 1980 / Ss-1)</name>
    <name type="common">White mold</name>
    <name type="synonym">Whetzelinia sclerotiorum</name>
    <dbReference type="NCBI Taxonomy" id="665079"/>
    <lineage>
        <taxon>Eukaryota</taxon>
        <taxon>Fungi</taxon>
        <taxon>Dikarya</taxon>
        <taxon>Ascomycota</taxon>
        <taxon>Pezizomycotina</taxon>
        <taxon>Leotiomycetes</taxon>
        <taxon>Helotiales</taxon>
        <taxon>Sclerotiniaceae</taxon>
        <taxon>Sclerotinia</taxon>
    </lineage>
</organism>
<evidence type="ECO:0000313" key="2">
    <source>
        <dbReference type="Proteomes" id="UP000177798"/>
    </source>
</evidence>
<evidence type="ECO:0008006" key="3">
    <source>
        <dbReference type="Google" id="ProtNLM"/>
    </source>
</evidence>